<proteinExistence type="predicted"/>
<evidence type="ECO:0000313" key="2">
    <source>
        <dbReference type="Proteomes" id="UP000663823"/>
    </source>
</evidence>
<organism evidence="1 2">
    <name type="scientific">Rotaria sordida</name>
    <dbReference type="NCBI Taxonomy" id="392033"/>
    <lineage>
        <taxon>Eukaryota</taxon>
        <taxon>Metazoa</taxon>
        <taxon>Spiralia</taxon>
        <taxon>Gnathifera</taxon>
        <taxon>Rotifera</taxon>
        <taxon>Eurotatoria</taxon>
        <taxon>Bdelloidea</taxon>
        <taxon>Philodinida</taxon>
        <taxon>Philodinidae</taxon>
        <taxon>Rotaria</taxon>
    </lineage>
</organism>
<comment type="caution">
    <text evidence="1">The sequence shown here is derived from an EMBL/GenBank/DDBJ whole genome shotgun (WGS) entry which is preliminary data.</text>
</comment>
<dbReference type="EMBL" id="CAJOAX010007584">
    <property type="protein sequence ID" value="CAF4013112.1"/>
    <property type="molecule type" value="Genomic_DNA"/>
</dbReference>
<name>A0A819PHP8_9BILA</name>
<accession>A0A819PHP8</accession>
<protein>
    <submittedName>
        <fullName evidence="1">Uncharacterized protein</fullName>
    </submittedName>
</protein>
<dbReference type="Proteomes" id="UP000663823">
    <property type="component" value="Unassembled WGS sequence"/>
</dbReference>
<dbReference type="AlphaFoldDB" id="A0A819PHP8"/>
<feature type="non-terminal residue" evidence="1">
    <location>
        <position position="1"/>
    </location>
</feature>
<gene>
    <name evidence="1" type="ORF">OTI717_LOCUS29666</name>
</gene>
<sequence length="107" mass="12494">MFQDIEQCQKYIEEQLQKDRLIMIVSGRLGQEIVPSIHQLKQIILIYVYCGDKESNKPWAEKFSKVKAVFDDPNELISRIKADHKTQKMVEESVTINFFDKSMTGVN</sequence>
<evidence type="ECO:0000313" key="1">
    <source>
        <dbReference type="EMBL" id="CAF4013112.1"/>
    </source>
</evidence>
<reference evidence="1" key="1">
    <citation type="submission" date="2021-02" db="EMBL/GenBank/DDBJ databases">
        <authorList>
            <person name="Nowell W R."/>
        </authorList>
    </citation>
    <scope>NUCLEOTIDE SEQUENCE</scope>
</reference>